<keyword evidence="1" id="KW-0808">Transferase</keyword>
<dbReference type="PANTHER" id="PTHR43861">
    <property type="entry name" value="TRANS-ACONITATE 2-METHYLTRANSFERASE-RELATED"/>
    <property type="match status" value="1"/>
</dbReference>
<dbReference type="PANTHER" id="PTHR43861:SF6">
    <property type="entry name" value="METHYLTRANSFERASE TYPE 11"/>
    <property type="match status" value="1"/>
</dbReference>
<reference evidence="1 2" key="1">
    <citation type="journal article" date="2012" name="Environ. Microbiol.">
        <title>Complete genome of Candidatus Chloracidobacterium thermophilum, a chlorophyll-based photoheterotroph belonging to the phylum Acidobacteria.</title>
        <authorList>
            <person name="Garcia Costas A.M."/>
            <person name="Liu Z."/>
            <person name="Tomsho L.P."/>
            <person name="Schuster S.C."/>
            <person name="Ward D.M."/>
            <person name="Bryant D.A."/>
        </authorList>
    </citation>
    <scope>NUCLEOTIDE SEQUENCE [LARGE SCALE GENOMIC DNA]</scope>
    <source>
        <strain evidence="1 2">B</strain>
    </source>
</reference>
<accession>G2LKK0</accession>
<dbReference type="GO" id="GO:0008168">
    <property type="term" value="F:methyltransferase activity"/>
    <property type="evidence" value="ECO:0007669"/>
    <property type="project" value="UniProtKB-KW"/>
</dbReference>
<name>G2LKK0_CHLTF</name>
<evidence type="ECO:0000313" key="2">
    <source>
        <dbReference type="Proteomes" id="UP000006791"/>
    </source>
</evidence>
<dbReference type="EMBL" id="CP002515">
    <property type="protein sequence ID" value="AEP13286.1"/>
    <property type="molecule type" value="Genomic_DNA"/>
</dbReference>
<dbReference type="InterPro" id="IPR029063">
    <property type="entry name" value="SAM-dependent_MTases_sf"/>
</dbReference>
<dbReference type="Proteomes" id="UP000006791">
    <property type="component" value="Chromosome 2"/>
</dbReference>
<evidence type="ECO:0000313" key="1">
    <source>
        <dbReference type="EMBL" id="AEP13286.1"/>
    </source>
</evidence>
<dbReference type="GO" id="GO:0032259">
    <property type="term" value="P:methylation"/>
    <property type="evidence" value="ECO:0007669"/>
    <property type="project" value="UniProtKB-KW"/>
</dbReference>
<keyword evidence="2" id="KW-1185">Reference proteome</keyword>
<dbReference type="CDD" id="cd02440">
    <property type="entry name" value="AdoMet_MTases"/>
    <property type="match status" value="1"/>
</dbReference>
<dbReference type="KEGG" id="ctm:Cabther_B0284"/>
<protein>
    <submittedName>
        <fullName evidence="1">Methyltransferase domain protein</fullName>
    </submittedName>
</protein>
<dbReference type="STRING" id="981222.Cabther_B0284"/>
<proteinExistence type="predicted"/>
<sequence>MICLQCGLVWSDPLPHNPREFYTQHYRLHYKGTYTPKPKHILRAGRLALARCQTIRHLLPTPQTILDVGSGGGEFIYLLHKLGHTVQGIEPNRGYAEYAESEYGLQVHIGFAQDVALPEEHFDLITMWHVLEHTERPAEVLLKLHRLLKPSGILVIEVPNVEATCQAPQNTFHEAHIFNFNLSTLQKLAEKTGFTGIGQLTSDDGGNITLFARKNAEKNGAPAALAIPGNAESIIRIVRGHTPLKHYTTAHPYRRLWHRLRQYFAEQYGTRDFTSGKALLDQLYAPTIRRHVHHGTPHQEPACQTPPMTRFRNQVTAYMRHHISRQV</sequence>
<dbReference type="AlphaFoldDB" id="G2LKK0"/>
<dbReference type="Gene3D" id="3.40.50.150">
    <property type="entry name" value="Vaccinia Virus protein VP39"/>
    <property type="match status" value="1"/>
</dbReference>
<dbReference type="HOGENOM" id="CLU_073818_0_0_0"/>
<dbReference type="SUPFAM" id="SSF53335">
    <property type="entry name" value="S-adenosyl-L-methionine-dependent methyltransferases"/>
    <property type="match status" value="1"/>
</dbReference>
<gene>
    <name evidence="1" type="ordered locus">Cabther_B0284</name>
</gene>
<dbReference type="Pfam" id="PF13489">
    <property type="entry name" value="Methyltransf_23"/>
    <property type="match status" value="1"/>
</dbReference>
<keyword evidence="1" id="KW-0489">Methyltransferase</keyword>
<organism evidence="1 2">
    <name type="scientific">Chloracidobacterium thermophilum (strain B)</name>
    <dbReference type="NCBI Taxonomy" id="981222"/>
    <lineage>
        <taxon>Bacteria</taxon>
        <taxon>Pseudomonadati</taxon>
        <taxon>Acidobacteriota</taxon>
        <taxon>Terriglobia</taxon>
        <taxon>Terriglobales</taxon>
        <taxon>Acidobacteriaceae</taxon>
        <taxon>Chloracidobacterium</taxon>
    </lineage>
</organism>